<dbReference type="SUPFAM" id="SSF117074">
    <property type="entry name" value="Hypothetical protein PA1324"/>
    <property type="match status" value="1"/>
</dbReference>
<dbReference type="Proteomes" id="UP000284676">
    <property type="component" value="Unassembled WGS sequence"/>
</dbReference>
<dbReference type="RefSeq" id="WP_118234576.1">
    <property type="nucleotide sequence ID" value="NZ_JAQEHD010000015.1"/>
</dbReference>
<accession>A0A414PQM0</accession>
<gene>
    <name evidence="1" type="ORF">DW663_09800</name>
</gene>
<comment type="caution">
    <text evidence="1">The sequence shown here is derived from an EMBL/GenBank/DDBJ whole genome shotgun (WGS) entry which is preliminary data.</text>
</comment>
<protein>
    <recommendedName>
        <fullName evidence="3">SD-repeat containing protein B domain-containing protein</fullName>
    </recommendedName>
</protein>
<name>A0A414PQM0_FUSMR</name>
<dbReference type="AlphaFoldDB" id="A0A414PQM0"/>
<evidence type="ECO:0008006" key="3">
    <source>
        <dbReference type="Google" id="ProtNLM"/>
    </source>
</evidence>
<sequence>MNSKLKILLITIFLFILINKINYSITNENLEETYIQVKVRKIKDDFFKVKYDYATDEIYIGCNNLFYLLEIFTLEIDIKNKGIKGELDGKKINVKFNSDDAFVEDEELYVRYKVLGKKLNFKLTKYNPAILSLEMEPNFTLSYEHRAKGKLERIRLEDKENKKIDNHDLVMEGRIFRPGLLKVNYSFDDFKEKNNYYLSYEYGTELLYGEYYMNGILKPKSEISTAKLSYSNFYKENNLSIGTFNMVTPSFLNIDTDVIGINLNGDTTYTRRENGITIIKGEAIGAESVEIYRNNVLLDYTSIINNNFKFEINDGILNSTYLLKIYYENGKIEEKWVYSLGDENILENGKKKVVAQSGKSTSNGDFQNIYGLYYGVNDYLTLGAEIQNLKDLDNKKYNFLKTSTIFNTGLQNFPTLINYKNYLDLDDVDFIHNISILQKFYDVNLKLQHDIYSEKISKIIKLKNESSFSVSKGFKTNILELGMNKKKREDIFKEKLDEKSLYLLWYTSLLNPVSFSLKVDKILTKGNEGTIYNPTLSYSRDFSIILDGRIEKYKDNLETEQDYKLKLTKRQIELIKNKLYGDISLQAEYNYNRREITYGIAFNIELDDFIKVYSKNTLDIDKNKNIEKSSGISLTKLINLSNPLQTLDNNSSVNNYIIEGRVFLDRNGNGVYDKGDEVVEGVEVLADNKGGVSNKEGYYIINDSSNKDDIVLKVNQKTIDVMLKSTKGDLKIKVKNSRTINVDIPLEVISMITGNIWNTDDFSEKKFTQNIANTSIELIKDNEIYKEFDPEFDGMYFLDDVTPGKYKLRFLYLGIENVEFEPKEIDIEVKLENPDEGIYIEGLDTRMLIRKTENNIESIKSNELLDEFDDLIGIE</sequence>
<evidence type="ECO:0000313" key="2">
    <source>
        <dbReference type="Proteomes" id="UP000284676"/>
    </source>
</evidence>
<dbReference type="InterPro" id="IPR013783">
    <property type="entry name" value="Ig-like_fold"/>
</dbReference>
<proteinExistence type="predicted"/>
<reference evidence="1 2" key="1">
    <citation type="submission" date="2018-08" db="EMBL/GenBank/DDBJ databases">
        <title>A genome reference for cultivated species of the human gut microbiota.</title>
        <authorList>
            <person name="Zou Y."/>
            <person name="Xue W."/>
            <person name="Luo G."/>
        </authorList>
    </citation>
    <scope>NUCLEOTIDE SEQUENCE [LARGE SCALE GENOMIC DNA]</scope>
    <source>
        <strain evidence="1 2">AM25-1</strain>
    </source>
</reference>
<evidence type="ECO:0000313" key="1">
    <source>
        <dbReference type="EMBL" id="RHF70820.1"/>
    </source>
</evidence>
<dbReference type="EMBL" id="QRHL01000021">
    <property type="protein sequence ID" value="RHF70820.1"/>
    <property type="molecule type" value="Genomic_DNA"/>
</dbReference>
<organism evidence="1 2">
    <name type="scientific">Fusobacterium mortiferum</name>
    <dbReference type="NCBI Taxonomy" id="850"/>
    <lineage>
        <taxon>Bacteria</taxon>
        <taxon>Fusobacteriati</taxon>
        <taxon>Fusobacteriota</taxon>
        <taxon>Fusobacteriia</taxon>
        <taxon>Fusobacteriales</taxon>
        <taxon>Fusobacteriaceae</taxon>
        <taxon>Fusobacterium</taxon>
    </lineage>
</organism>
<dbReference type="Gene3D" id="2.60.40.10">
    <property type="entry name" value="Immunoglobulins"/>
    <property type="match status" value="1"/>
</dbReference>